<feature type="transmembrane region" description="Helical" evidence="2">
    <location>
        <begin position="139"/>
        <end position="158"/>
    </location>
</feature>
<evidence type="ECO:0000313" key="3">
    <source>
        <dbReference type="EMBL" id="KAL1221607.1"/>
    </source>
</evidence>
<accession>A0ABD1BWL9</accession>
<feature type="compositionally biased region" description="Polar residues" evidence="1">
    <location>
        <begin position="7"/>
        <end position="78"/>
    </location>
</feature>
<dbReference type="NCBIfam" id="TIGR01571">
    <property type="entry name" value="A_thal_Cys_rich"/>
    <property type="match status" value="1"/>
</dbReference>
<name>A0ABD1BWL9_CARAN</name>
<keyword evidence="4" id="KW-1185">Reference proteome</keyword>
<protein>
    <submittedName>
        <fullName evidence="3">Protein PLANT CADMIUM RESISTANCE 4</fullName>
    </submittedName>
</protein>
<keyword evidence="2" id="KW-0472">Membrane</keyword>
<keyword evidence="2" id="KW-0812">Transmembrane</keyword>
<evidence type="ECO:0000313" key="4">
    <source>
        <dbReference type="Proteomes" id="UP001558713"/>
    </source>
</evidence>
<dbReference type="Proteomes" id="UP001558713">
    <property type="component" value="Unassembled WGS sequence"/>
</dbReference>
<evidence type="ECO:0000256" key="2">
    <source>
        <dbReference type="SAM" id="Phobius"/>
    </source>
</evidence>
<dbReference type="PANTHER" id="PTHR15907">
    <property type="entry name" value="DUF614 FAMILY PROTEIN-RELATED"/>
    <property type="match status" value="1"/>
</dbReference>
<keyword evidence="2" id="KW-1133">Transmembrane helix</keyword>
<sequence>MGRPDLNQPNHAQPPVQSTANQPKHAQQPPVQSTANQPNHAQPPVQSTGNQPNHAQPPVQSTVNRNNQGHSQHGANGNQARIATGIPVDNQTQNRWSSDLFDCMNDSENAVITFIAPCVTFGQIAEIVDEGTTTCPTGGLLYATIFLIGAPFVYSCMFRAKLRIKYGLPDAPAPDWLTHLFCEYCALCQEYRELKHRGFDPNIGWIGNVQAQQQEMMMAPPTGQRMMG</sequence>
<dbReference type="AlphaFoldDB" id="A0ABD1BWL9"/>
<organism evidence="3 4">
    <name type="scientific">Cardamine amara subsp. amara</name>
    <dbReference type="NCBI Taxonomy" id="228776"/>
    <lineage>
        <taxon>Eukaryota</taxon>
        <taxon>Viridiplantae</taxon>
        <taxon>Streptophyta</taxon>
        <taxon>Embryophyta</taxon>
        <taxon>Tracheophyta</taxon>
        <taxon>Spermatophyta</taxon>
        <taxon>Magnoliopsida</taxon>
        <taxon>eudicotyledons</taxon>
        <taxon>Gunneridae</taxon>
        <taxon>Pentapetalae</taxon>
        <taxon>rosids</taxon>
        <taxon>malvids</taxon>
        <taxon>Brassicales</taxon>
        <taxon>Brassicaceae</taxon>
        <taxon>Cardamineae</taxon>
        <taxon>Cardamine</taxon>
    </lineage>
</organism>
<dbReference type="InterPro" id="IPR006461">
    <property type="entry name" value="PLAC_motif_containing"/>
</dbReference>
<gene>
    <name evidence="3" type="ORF">V5N11_026224</name>
</gene>
<dbReference type="EMBL" id="JBANAX010000123">
    <property type="protein sequence ID" value="KAL1221607.1"/>
    <property type="molecule type" value="Genomic_DNA"/>
</dbReference>
<reference evidence="3 4" key="1">
    <citation type="submission" date="2024-04" db="EMBL/GenBank/DDBJ databases">
        <title>Genome assembly C_amara_ONT_v2.</title>
        <authorList>
            <person name="Yant L."/>
            <person name="Moore C."/>
            <person name="Slenker M."/>
        </authorList>
    </citation>
    <scope>NUCLEOTIDE SEQUENCE [LARGE SCALE GENOMIC DNA]</scope>
    <source>
        <tissue evidence="3">Leaf</tissue>
    </source>
</reference>
<proteinExistence type="predicted"/>
<dbReference type="Pfam" id="PF04749">
    <property type="entry name" value="PLAC8"/>
    <property type="match status" value="1"/>
</dbReference>
<comment type="caution">
    <text evidence="3">The sequence shown here is derived from an EMBL/GenBank/DDBJ whole genome shotgun (WGS) entry which is preliminary data.</text>
</comment>
<feature type="region of interest" description="Disordered" evidence="1">
    <location>
        <begin position="1"/>
        <end position="78"/>
    </location>
</feature>
<evidence type="ECO:0000256" key="1">
    <source>
        <dbReference type="SAM" id="MobiDB-lite"/>
    </source>
</evidence>